<evidence type="ECO:0000313" key="2">
    <source>
        <dbReference type="EMBL" id="ACK66812.1"/>
    </source>
</evidence>
<evidence type="ECO:0000313" key="3">
    <source>
        <dbReference type="Proteomes" id="UP000008204"/>
    </source>
</evidence>
<organism evidence="2 3">
    <name type="scientific">Rippkaea orientalis (strain PCC 8801 / RF-1)</name>
    <name type="common">Cyanothece sp. (strain PCC 8801)</name>
    <dbReference type="NCBI Taxonomy" id="41431"/>
    <lineage>
        <taxon>Bacteria</taxon>
        <taxon>Bacillati</taxon>
        <taxon>Cyanobacteriota</taxon>
        <taxon>Cyanophyceae</taxon>
        <taxon>Oscillatoriophycideae</taxon>
        <taxon>Chroococcales</taxon>
        <taxon>Aphanothecaceae</taxon>
        <taxon>Rippkaea</taxon>
        <taxon>Rippkaea orientalis</taxon>
    </lineage>
</organism>
<dbReference type="eggNOG" id="ENOG5032YQE">
    <property type="taxonomic scope" value="Bacteria"/>
</dbReference>
<sequence>MALFGLFGGKAQYVDEIDPNAPQQPEKKEAFFLEADDAKSLGNAEFMRKSYKIRRTFPKRPGGKGGEIVEEISSLKKSVASSVGSTESVVSNPQSSPETVVKAERRASDNSMDMFRQMAKDIKK</sequence>
<name>B7JUW0_RIPO1</name>
<proteinExistence type="predicted"/>
<dbReference type="KEGG" id="cyp:PCC8801_2812"/>
<dbReference type="AlphaFoldDB" id="B7JUW0"/>
<protein>
    <submittedName>
        <fullName evidence="2">Uncharacterized protein</fullName>
    </submittedName>
</protein>
<evidence type="ECO:0000256" key="1">
    <source>
        <dbReference type="SAM" id="MobiDB-lite"/>
    </source>
</evidence>
<gene>
    <name evidence="2" type="ordered locus">PCC8801_2812</name>
</gene>
<dbReference type="EMBL" id="CP001287">
    <property type="protein sequence ID" value="ACK66812.1"/>
    <property type="molecule type" value="Genomic_DNA"/>
</dbReference>
<feature type="region of interest" description="Disordered" evidence="1">
    <location>
        <begin position="82"/>
        <end position="124"/>
    </location>
</feature>
<dbReference type="HOGENOM" id="CLU_126046_0_0_3"/>
<keyword evidence="3" id="KW-1185">Reference proteome</keyword>
<feature type="compositionally biased region" description="Polar residues" evidence="1">
    <location>
        <begin position="82"/>
        <end position="98"/>
    </location>
</feature>
<dbReference type="STRING" id="41431.PCC8801_2812"/>
<dbReference type="RefSeq" id="WP_012596078.1">
    <property type="nucleotide sequence ID" value="NC_011726.1"/>
</dbReference>
<accession>B7JUW0</accession>
<dbReference type="OrthoDB" id="427053at2"/>
<dbReference type="Proteomes" id="UP000008204">
    <property type="component" value="Chromosome"/>
</dbReference>
<reference evidence="3" key="1">
    <citation type="journal article" date="2011" name="MBio">
        <title>Novel metabolic attributes of the genus Cyanothece, comprising a group of unicellular nitrogen-fixing Cyanobacteria.</title>
        <authorList>
            <person name="Bandyopadhyay A."/>
            <person name="Elvitigala T."/>
            <person name="Welsh E."/>
            <person name="Stockel J."/>
            <person name="Liberton M."/>
            <person name="Min H."/>
            <person name="Sherman L.A."/>
            <person name="Pakrasi H.B."/>
        </authorList>
    </citation>
    <scope>NUCLEOTIDE SEQUENCE [LARGE SCALE GENOMIC DNA]</scope>
    <source>
        <strain evidence="3">PCC 8801</strain>
    </source>
</reference>